<organism evidence="1 2">
    <name type="scientific">Mycobacterium stomatepiae</name>
    <dbReference type="NCBI Taxonomy" id="470076"/>
    <lineage>
        <taxon>Bacteria</taxon>
        <taxon>Bacillati</taxon>
        <taxon>Actinomycetota</taxon>
        <taxon>Actinomycetes</taxon>
        <taxon>Mycobacteriales</taxon>
        <taxon>Mycobacteriaceae</taxon>
        <taxon>Mycobacterium</taxon>
        <taxon>Mycobacterium simiae complex</taxon>
    </lineage>
</organism>
<keyword evidence="2" id="KW-1185">Reference proteome</keyword>
<dbReference type="Gene3D" id="3.40.50.300">
    <property type="entry name" value="P-loop containing nucleotide triphosphate hydrolases"/>
    <property type="match status" value="1"/>
</dbReference>
<evidence type="ECO:0008006" key="3">
    <source>
        <dbReference type="Google" id="ProtNLM"/>
    </source>
</evidence>
<dbReference type="EMBL" id="AP022587">
    <property type="protein sequence ID" value="BBY25806.1"/>
    <property type="molecule type" value="Genomic_DNA"/>
</dbReference>
<dbReference type="Proteomes" id="UP000467130">
    <property type="component" value="Chromosome"/>
</dbReference>
<protein>
    <recommendedName>
        <fullName evidence="3">Sulfotransferase</fullName>
    </recommendedName>
</protein>
<dbReference type="RefSeq" id="WP_163794218.1">
    <property type="nucleotide sequence ID" value="NZ_AP022587.1"/>
</dbReference>
<reference evidence="1 2" key="1">
    <citation type="journal article" date="2019" name="Emerg. Microbes Infect.">
        <title>Comprehensive subspecies identification of 175 nontuberculous mycobacteria species based on 7547 genomic profiles.</title>
        <authorList>
            <person name="Matsumoto Y."/>
            <person name="Kinjo T."/>
            <person name="Motooka D."/>
            <person name="Nabeya D."/>
            <person name="Jung N."/>
            <person name="Uechi K."/>
            <person name="Horii T."/>
            <person name="Iida T."/>
            <person name="Fujita J."/>
            <person name="Nakamura S."/>
        </authorList>
    </citation>
    <scope>NUCLEOTIDE SEQUENCE [LARGE SCALE GENOMIC DNA]</scope>
    <source>
        <strain evidence="1 2">JCM 17783</strain>
    </source>
</reference>
<name>A0A7I7QIT7_9MYCO</name>
<dbReference type="SUPFAM" id="SSF52540">
    <property type="entry name" value="P-loop containing nucleoside triphosphate hydrolases"/>
    <property type="match status" value="1"/>
</dbReference>
<gene>
    <name evidence="1" type="ORF">MSTO_60110</name>
</gene>
<dbReference type="InterPro" id="IPR027417">
    <property type="entry name" value="P-loop_NTPase"/>
</dbReference>
<evidence type="ECO:0000313" key="2">
    <source>
        <dbReference type="Proteomes" id="UP000467130"/>
    </source>
</evidence>
<sequence length="107" mass="11949">MTDPNLSAGRFNAVIDQIEAGGIPKDRLHHLLYTDLVDDPIAAIAAMYGAFGLELTQAGRDAMQHYVDANPRGARPVHKLNLGTEEMNSRDRIAFARYQEYFSIPFE</sequence>
<accession>A0A7I7QIT7</accession>
<evidence type="ECO:0000313" key="1">
    <source>
        <dbReference type="EMBL" id="BBY25806.1"/>
    </source>
</evidence>
<dbReference type="KEGG" id="msto:MSTO_60110"/>
<dbReference type="AlphaFoldDB" id="A0A7I7QIT7"/>
<proteinExistence type="predicted"/>